<feature type="transmembrane region" description="Helical" evidence="11">
    <location>
        <begin position="312"/>
        <end position="332"/>
    </location>
</feature>
<keyword evidence="11" id="KW-0472">Membrane</keyword>
<dbReference type="Pfam" id="PF03422">
    <property type="entry name" value="CBM_6"/>
    <property type="match status" value="1"/>
</dbReference>
<evidence type="ECO:0000259" key="13">
    <source>
        <dbReference type="PROSITE" id="PS51175"/>
    </source>
</evidence>
<dbReference type="Gene3D" id="1.10.510.10">
    <property type="entry name" value="Transferase(Phosphotransferase) domain 1"/>
    <property type="match status" value="1"/>
</dbReference>
<keyword evidence="3 14" id="KW-0418">Kinase</keyword>
<feature type="region of interest" description="Disordered" evidence="10">
    <location>
        <begin position="254"/>
        <end position="303"/>
    </location>
</feature>
<comment type="caution">
    <text evidence="14">The sequence shown here is derived from an EMBL/GenBank/DDBJ whole genome shotgun (WGS) entry which is preliminary data.</text>
</comment>
<dbReference type="PROSITE" id="PS00108">
    <property type="entry name" value="PROTEIN_KINASE_ST"/>
    <property type="match status" value="1"/>
</dbReference>
<dbReference type="SUPFAM" id="SSF56112">
    <property type="entry name" value="Protein kinase-like (PK-like)"/>
    <property type="match status" value="1"/>
</dbReference>
<evidence type="ECO:0000256" key="8">
    <source>
        <dbReference type="ARBA" id="ARBA00049299"/>
    </source>
</evidence>
<dbReference type="GO" id="GO:0004672">
    <property type="term" value="F:protein kinase activity"/>
    <property type="evidence" value="ECO:0007669"/>
    <property type="project" value="InterPro"/>
</dbReference>
<dbReference type="Gene3D" id="2.60.120.260">
    <property type="entry name" value="Galactose-binding domain-like"/>
    <property type="match status" value="1"/>
</dbReference>
<dbReference type="PANTHER" id="PTHR48013">
    <property type="entry name" value="DUAL SPECIFICITY MITOGEN-ACTIVATED PROTEIN KINASE KINASE 5-RELATED"/>
    <property type="match status" value="1"/>
</dbReference>
<evidence type="ECO:0000256" key="4">
    <source>
        <dbReference type="ARBA" id="ARBA00022840"/>
    </source>
</evidence>
<evidence type="ECO:0000259" key="12">
    <source>
        <dbReference type="PROSITE" id="PS50011"/>
    </source>
</evidence>
<dbReference type="AlphaFoldDB" id="A0A428YK53"/>
<dbReference type="EC" id="2.7.12.2" evidence="6"/>
<dbReference type="InterPro" id="IPR011009">
    <property type="entry name" value="Kinase-like_dom_sf"/>
</dbReference>
<comment type="catalytic activity">
    <reaction evidence="7">
        <text>L-seryl-[protein] + ATP = O-phospho-L-seryl-[protein] + ADP + H(+)</text>
        <dbReference type="Rhea" id="RHEA:17989"/>
        <dbReference type="Rhea" id="RHEA-COMP:9863"/>
        <dbReference type="Rhea" id="RHEA-COMP:11604"/>
        <dbReference type="ChEBI" id="CHEBI:15378"/>
        <dbReference type="ChEBI" id="CHEBI:29999"/>
        <dbReference type="ChEBI" id="CHEBI:30616"/>
        <dbReference type="ChEBI" id="CHEBI:83421"/>
        <dbReference type="ChEBI" id="CHEBI:456216"/>
        <dbReference type="EC" id="2.7.12.2"/>
    </reaction>
</comment>
<dbReference type="InterPro" id="IPR000719">
    <property type="entry name" value="Prot_kinase_dom"/>
</dbReference>
<keyword evidence="1" id="KW-0808">Transferase</keyword>
<evidence type="ECO:0000313" key="14">
    <source>
        <dbReference type="EMBL" id="RSM67984.1"/>
    </source>
</evidence>
<keyword evidence="4" id="KW-0067">ATP-binding</keyword>
<evidence type="ECO:0000256" key="5">
    <source>
        <dbReference type="ARBA" id="ARBA00038035"/>
    </source>
</evidence>
<dbReference type="GO" id="GO:0030246">
    <property type="term" value="F:carbohydrate binding"/>
    <property type="evidence" value="ECO:0007669"/>
    <property type="project" value="InterPro"/>
</dbReference>
<dbReference type="PROSITE" id="PS50011">
    <property type="entry name" value="PROTEIN_KINASE_DOM"/>
    <property type="match status" value="1"/>
</dbReference>
<dbReference type="Proteomes" id="UP000287547">
    <property type="component" value="Unassembled WGS sequence"/>
</dbReference>
<reference evidence="14 15" key="1">
    <citation type="submission" date="2018-05" db="EMBL/GenBank/DDBJ databases">
        <title>Evolution of GPA BGCs.</title>
        <authorList>
            <person name="Waglechner N."/>
            <person name="Wright G.D."/>
        </authorList>
    </citation>
    <scope>NUCLEOTIDE SEQUENCE [LARGE SCALE GENOMIC DNA]</scope>
    <source>
        <strain evidence="14 15">A82846</strain>
    </source>
</reference>
<comment type="catalytic activity">
    <reaction evidence="8">
        <text>L-threonyl-[protein] + ATP = O-phospho-L-threonyl-[protein] + ADP + H(+)</text>
        <dbReference type="Rhea" id="RHEA:46608"/>
        <dbReference type="Rhea" id="RHEA-COMP:11060"/>
        <dbReference type="Rhea" id="RHEA-COMP:11605"/>
        <dbReference type="ChEBI" id="CHEBI:15378"/>
        <dbReference type="ChEBI" id="CHEBI:30013"/>
        <dbReference type="ChEBI" id="CHEBI:30616"/>
        <dbReference type="ChEBI" id="CHEBI:61977"/>
        <dbReference type="ChEBI" id="CHEBI:456216"/>
        <dbReference type="EC" id="2.7.12.2"/>
    </reaction>
</comment>
<feature type="domain" description="CBM6" evidence="13">
    <location>
        <begin position="360"/>
        <end position="505"/>
    </location>
</feature>
<keyword evidence="2" id="KW-0547">Nucleotide-binding</keyword>
<comment type="catalytic activity">
    <reaction evidence="9">
        <text>L-tyrosyl-[protein] + ATP = O-phospho-L-tyrosyl-[protein] + ADP + H(+)</text>
        <dbReference type="Rhea" id="RHEA:10596"/>
        <dbReference type="Rhea" id="RHEA-COMP:10136"/>
        <dbReference type="Rhea" id="RHEA-COMP:20101"/>
        <dbReference type="ChEBI" id="CHEBI:15378"/>
        <dbReference type="ChEBI" id="CHEBI:30616"/>
        <dbReference type="ChEBI" id="CHEBI:46858"/>
        <dbReference type="ChEBI" id="CHEBI:61978"/>
        <dbReference type="ChEBI" id="CHEBI:456216"/>
        <dbReference type="EC" id="2.7.12.2"/>
    </reaction>
</comment>
<sequence length="506" mass="54543">MGTVWSGTDELLHRSVAVKELKLAPDLPDDEAAELRERAVREARAMAVVTHPNVVMLYDVAWDGTSPFMVMELVAGQSLAKILDGHGRLDVPLLALVVDGVAAALQAAHRLDIVHRDVKPGNVLVSRHGEIKLSDFGIARNSADPTLTRTGYVLGTPAFLAPEIAVGERVTPSADLWSLGTTLFRAAEGRLPYDNADPLVILSMIINGKVPQHHQTGPIGEVISGLMVKDPARRMPLEEVRRLMHPLLREAGTNPFDRLLDPNAPAMRNGADSATRRLSRAAGVSQSQPGGQHTPASPPTTPLVNKATARRLRLIIGVVVAVILSVAGYLIVDNMGDKQEPGQGQKPVRGVPPASRDAFSVIEAEDYSRAFPGDVKTTDLKDPVNGHDFRALGPVGFGGSPTFLYQKVDFGPAPPRQFYVSSGSHAGVDPNVKIELRLDDPRSQPIGTTPIIIVGPPEYFVIKTVVMPPVTGTHDVYLTLAPEDGNPYGPTGTKDLVYLDWFRFEL</sequence>
<evidence type="ECO:0000313" key="15">
    <source>
        <dbReference type="Proteomes" id="UP000287547"/>
    </source>
</evidence>
<dbReference type="InterPro" id="IPR005084">
    <property type="entry name" value="CBM6"/>
</dbReference>
<name>A0A428YK53_KIBAR</name>
<evidence type="ECO:0000256" key="7">
    <source>
        <dbReference type="ARBA" id="ARBA00049014"/>
    </source>
</evidence>
<keyword evidence="11" id="KW-0812">Transmembrane</keyword>
<accession>A0A428YK53</accession>
<evidence type="ECO:0000256" key="10">
    <source>
        <dbReference type="SAM" id="MobiDB-lite"/>
    </source>
</evidence>
<proteinExistence type="inferred from homology"/>
<feature type="domain" description="Protein kinase" evidence="12">
    <location>
        <begin position="1"/>
        <end position="248"/>
    </location>
</feature>
<gene>
    <name evidence="14" type="ORF">DMH04_47630</name>
</gene>
<dbReference type="CDD" id="cd04084">
    <property type="entry name" value="CBM6_xylanase-like"/>
    <property type="match status" value="1"/>
</dbReference>
<evidence type="ECO:0000256" key="9">
    <source>
        <dbReference type="ARBA" id="ARBA00051693"/>
    </source>
</evidence>
<dbReference type="PANTHER" id="PTHR48013:SF9">
    <property type="entry name" value="DUAL SPECIFICITY MITOGEN-ACTIVATED PROTEIN KINASE KINASE 5"/>
    <property type="match status" value="1"/>
</dbReference>
<evidence type="ECO:0000256" key="3">
    <source>
        <dbReference type="ARBA" id="ARBA00022777"/>
    </source>
</evidence>
<protein>
    <recommendedName>
        <fullName evidence="6">mitogen-activated protein kinase kinase</fullName>
        <ecNumber evidence="6">2.7.12.2</ecNumber>
    </recommendedName>
</protein>
<dbReference type="InterPro" id="IPR008271">
    <property type="entry name" value="Ser/Thr_kinase_AS"/>
</dbReference>
<evidence type="ECO:0000256" key="6">
    <source>
        <dbReference type="ARBA" id="ARBA00038999"/>
    </source>
</evidence>
<keyword evidence="11" id="KW-1133">Transmembrane helix</keyword>
<dbReference type="PROSITE" id="PS51175">
    <property type="entry name" value="CBM6"/>
    <property type="match status" value="1"/>
</dbReference>
<evidence type="ECO:0000256" key="11">
    <source>
        <dbReference type="SAM" id="Phobius"/>
    </source>
</evidence>
<dbReference type="GO" id="GO:0005524">
    <property type="term" value="F:ATP binding"/>
    <property type="evidence" value="ECO:0007669"/>
    <property type="project" value="UniProtKB-KW"/>
</dbReference>
<evidence type="ECO:0000256" key="2">
    <source>
        <dbReference type="ARBA" id="ARBA00022741"/>
    </source>
</evidence>
<dbReference type="OrthoDB" id="9762169at2"/>
<feature type="compositionally biased region" description="Polar residues" evidence="10">
    <location>
        <begin position="284"/>
        <end position="295"/>
    </location>
</feature>
<dbReference type="EMBL" id="QHKI01000077">
    <property type="protein sequence ID" value="RSM67984.1"/>
    <property type="molecule type" value="Genomic_DNA"/>
</dbReference>
<evidence type="ECO:0000256" key="1">
    <source>
        <dbReference type="ARBA" id="ARBA00022679"/>
    </source>
</evidence>
<comment type="similarity">
    <text evidence="5">Belongs to the protein kinase superfamily. STE Ser/Thr protein kinase family. MAP kinase kinase subfamily.</text>
</comment>
<dbReference type="CDD" id="cd14014">
    <property type="entry name" value="STKc_PknB_like"/>
    <property type="match status" value="1"/>
</dbReference>
<dbReference type="SMART" id="SM00220">
    <property type="entry name" value="S_TKc"/>
    <property type="match status" value="1"/>
</dbReference>
<dbReference type="Pfam" id="PF00069">
    <property type="entry name" value="Pkinase"/>
    <property type="match status" value="1"/>
</dbReference>
<organism evidence="14 15">
    <name type="scientific">Kibdelosporangium aridum</name>
    <dbReference type="NCBI Taxonomy" id="2030"/>
    <lineage>
        <taxon>Bacteria</taxon>
        <taxon>Bacillati</taxon>
        <taxon>Actinomycetota</taxon>
        <taxon>Actinomycetes</taxon>
        <taxon>Pseudonocardiales</taxon>
        <taxon>Pseudonocardiaceae</taxon>
        <taxon>Kibdelosporangium</taxon>
    </lineage>
</organism>